<evidence type="ECO:0000313" key="2">
    <source>
        <dbReference type="Proteomes" id="UP000238350"/>
    </source>
</evidence>
<keyword evidence="2" id="KW-1185">Reference proteome</keyword>
<accession>A0A2T0FGJ5</accession>
<comment type="caution">
    <text evidence="1">The sequence shown here is derived from an EMBL/GenBank/DDBJ whole genome shotgun (WGS) entry which is preliminary data.</text>
</comment>
<dbReference type="RefSeq" id="XP_024664057.1">
    <property type="nucleotide sequence ID" value="XM_024808289.1"/>
</dbReference>
<sequence>MLQIPRTRLFGHIRNISFLRKKPKASRAKRPGKQDLIGSKEAQKQLSAGAALMDGAEAVPVPILETLFDDANIYTRPNDTLKTPTPYVSPKSSYAQSPSELKGVQTTVLSTLFAKRWLKKGPPYFVDKTHAIYYYPPWHHVALARRSRPGVVLCFTQGKEFNGKQAPECKSKGEKSRNPFNYAVWRGRTKRIFKRAFWNAWTKTAKPCDGLYLILMDQVPEDEAQLERSLKKYLGSLTMQGNFSWVDHQASQVKLADVNRQLLARHYSPLKEWPRETWESSKEDI</sequence>
<reference evidence="1 2" key="1">
    <citation type="submission" date="2017-04" db="EMBL/GenBank/DDBJ databases">
        <title>Genome sequencing of [Candida] sorbophila.</title>
        <authorList>
            <person name="Ahn J.O."/>
        </authorList>
    </citation>
    <scope>NUCLEOTIDE SEQUENCE [LARGE SCALE GENOMIC DNA]</scope>
    <source>
        <strain evidence="1 2">DS02</strain>
    </source>
</reference>
<dbReference type="Proteomes" id="UP000238350">
    <property type="component" value="Unassembled WGS sequence"/>
</dbReference>
<name>A0A2T0FGJ5_9ASCO</name>
<dbReference type="OrthoDB" id="10654070at2759"/>
<evidence type="ECO:0000313" key="1">
    <source>
        <dbReference type="EMBL" id="PRT54111.1"/>
    </source>
</evidence>
<dbReference type="AlphaFoldDB" id="A0A2T0FGJ5"/>
<protein>
    <submittedName>
        <fullName evidence="1">Uncharacterized protein</fullName>
    </submittedName>
</protein>
<dbReference type="GeneID" id="36515480"/>
<proteinExistence type="predicted"/>
<organism evidence="1 2">
    <name type="scientific">Wickerhamiella sorbophila</name>
    <dbReference type="NCBI Taxonomy" id="45607"/>
    <lineage>
        <taxon>Eukaryota</taxon>
        <taxon>Fungi</taxon>
        <taxon>Dikarya</taxon>
        <taxon>Ascomycota</taxon>
        <taxon>Saccharomycotina</taxon>
        <taxon>Dipodascomycetes</taxon>
        <taxon>Dipodascales</taxon>
        <taxon>Trichomonascaceae</taxon>
        <taxon>Wickerhamiella</taxon>
    </lineage>
</organism>
<gene>
    <name evidence="1" type="ORF">B9G98_01731</name>
</gene>
<dbReference type="EMBL" id="NDIQ01000001">
    <property type="protein sequence ID" value="PRT54111.1"/>
    <property type="molecule type" value="Genomic_DNA"/>
</dbReference>